<sequence length="110" mass="11061">MLKEYINAIVIGAAVMATAQTVNAQGLDQALNEAKSRLACGAGTPVSAQYIPGGLLQVTCRQNVTNESLPNELQGTGLTPAVEVGLVAVVTTLVVVAGSSSSTTTTTTGN</sequence>
<organism evidence="1 2">
    <name type="scientific">Parasedimentitalea huanghaiensis</name>
    <dbReference type="NCBI Taxonomy" id="2682100"/>
    <lineage>
        <taxon>Bacteria</taxon>
        <taxon>Pseudomonadati</taxon>
        <taxon>Pseudomonadota</taxon>
        <taxon>Alphaproteobacteria</taxon>
        <taxon>Rhodobacterales</taxon>
        <taxon>Paracoccaceae</taxon>
        <taxon>Parasedimentitalea</taxon>
    </lineage>
</organism>
<proteinExistence type="predicted"/>
<comment type="caution">
    <text evidence="1">The sequence shown here is derived from an EMBL/GenBank/DDBJ whole genome shotgun (WGS) entry which is preliminary data.</text>
</comment>
<keyword evidence="2" id="KW-1185">Reference proteome</keyword>
<dbReference type="RefSeq" id="WP_157022511.1">
    <property type="nucleotide sequence ID" value="NZ_WQLV01000005.1"/>
</dbReference>
<dbReference type="AlphaFoldDB" id="A0A6L6WH43"/>
<dbReference type="Proteomes" id="UP000478892">
    <property type="component" value="Unassembled WGS sequence"/>
</dbReference>
<protein>
    <submittedName>
        <fullName evidence="1">Uncharacterized protein</fullName>
    </submittedName>
</protein>
<evidence type="ECO:0000313" key="1">
    <source>
        <dbReference type="EMBL" id="MVO16269.1"/>
    </source>
</evidence>
<accession>A0A6L6WH43</accession>
<gene>
    <name evidence="1" type="ORF">GO984_10655</name>
</gene>
<reference evidence="1 2" key="1">
    <citation type="submission" date="2019-12" db="EMBL/GenBank/DDBJ databases">
        <authorList>
            <person name="Zhang Y.-J."/>
        </authorList>
    </citation>
    <scope>NUCLEOTIDE SEQUENCE [LARGE SCALE GENOMIC DNA]</scope>
    <source>
        <strain evidence="1 2">CY05</strain>
    </source>
</reference>
<name>A0A6L6WH43_9RHOB</name>
<dbReference type="EMBL" id="WQLV01000005">
    <property type="protein sequence ID" value="MVO16269.1"/>
    <property type="molecule type" value="Genomic_DNA"/>
</dbReference>
<evidence type="ECO:0000313" key="2">
    <source>
        <dbReference type="Proteomes" id="UP000478892"/>
    </source>
</evidence>